<dbReference type="InterPro" id="IPR006093">
    <property type="entry name" value="Oxy_OxRdtase_FAD_BS"/>
</dbReference>
<dbReference type="InterPro" id="IPR006311">
    <property type="entry name" value="TAT_signal"/>
</dbReference>
<evidence type="ECO:0000256" key="7">
    <source>
        <dbReference type="SAM" id="SignalP"/>
    </source>
</evidence>
<dbReference type="FunCoup" id="A0A545AGB7">
    <property type="interactions" value="1"/>
</dbReference>
<dbReference type="GO" id="GO:0071949">
    <property type="term" value="F:FAD binding"/>
    <property type="evidence" value="ECO:0007669"/>
    <property type="project" value="InterPro"/>
</dbReference>
<name>A0A545AGB7_9ACTN</name>
<evidence type="ECO:0000256" key="5">
    <source>
        <dbReference type="ARBA" id="ARBA00023002"/>
    </source>
</evidence>
<dbReference type="PANTHER" id="PTHR42973">
    <property type="entry name" value="BINDING OXIDOREDUCTASE, PUTATIVE (AFU_ORTHOLOGUE AFUA_1G17690)-RELATED"/>
    <property type="match status" value="1"/>
</dbReference>
<feature type="region of interest" description="Disordered" evidence="6">
    <location>
        <begin position="30"/>
        <end position="69"/>
    </location>
</feature>
<gene>
    <name evidence="9" type="ORF">FL583_35140</name>
</gene>
<dbReference type="GO" id="GO:0016491">
    <property type="term" value="F:oxidoreductase activity"/>
    <property type="evidence" value="ECO:0007669"/>
    <property type="project" value="UniProtKB-KW"/>
</dbReference>
<dbReference type="PANTHER" id="PTHR42973:SF39">
    <property type="entry name" value="FAD-BINDING PCMH-TYPE DOMAIN-CONTAINING PROTEIN"/>
    <property type="match status" value="1"/>
</dbReference>
<comment type="cofactor">
    <cofactor evidence="1">
        <name>FAD</name>
        <dbReference type="ChEBI" id="CHEBI:57692"/>
    </cofactor>
</comment>
<dbReference type="Pfam" id="PF01565">
    <property type="entry name" value="FAD_binding_4"/>
    <property type="match status" value="1"/>
</dbReference>
<evidence type="ECO:0000313" key="10">
    <source>
        <dbReference type="Proteomes" id="UP000317982"/>
    </source>
</evidence>
<feature type="signal peptide" evidence="7">
    <location>
        <begin position="1"/>
        <end position="30"/>
    </location>
</feature>
<sequence length="503" mass="53046">MGQDPARSRELSRRRALTLGALSGLAAATAASGPAATAAAPTGPRTGPGTGGPGPFTRPRGLDGRALLPGDRGYALETAPFNLTQQPTPGLVIAAETPADVRAAVRLATERHAPVAVLATGHQPSVPIGRDAVLVSTRSMRGVTIDARRHRARAEAGALWQDVLDKCVPAGLAPIVGSTPIVGVVGYTLGGGLSPTLGRTYGYAADHVRSVDLVGADGRLRTVTADSDPELFFGLRGGKSNFGLVTAIEFDLFPVTSFYGGAIYFDGKDAARLFHAYRRWTTTVPDAMSSSVALIRMPPAAPPPLRNKLVAALRICYLGSEKAGKSLVEPLRAAATPLIDGVKTQPFEAFPSIHADPVDPVAAYERTGLLRELTADAVDTLIALTGPAAPVPISLVEVRHLGGALGRAPEQPDAVSNRDAAYTLFMAGFGEADATRSAEAEVIRRMAPWSTGGMYLNFMAEDDASPDAVRHAYRPDVYQRLRRLKRRVDPTNTFRLNHNIPPA</sequence>
<dbReference type="AlphaFoldDB" id="A0A545AGB7"/>
<dbReference type="InParanoid" id="A0A545AGB7"/>
<keyword evidence="10" id="KW-1185">Reference proteome</keyword>
<dbReference type="Gene3D" id="3.30.43.10">
    <property type="entry name" value="Uridine Diphospho-n-acetylenolpyruvylglucosamine Reductase, domain 2"/>
    <property type="match status" value="1"/>
</dbReference>
<evidence type="ECO:0000256" key="4">
    <source>
        <dbReference type="ARBA" id="ARBA00022827"/>
    </source>
</evidence>
<dbReference type="InterPro" id="IPR016166">
    <property type="entry name" value="FAD-bd_PCMH"/>
</dbReference>
<evidence type="ECO:0000256" key="1">
    <source>
        <dbReference type="ARBA" id="ARBA00001974"/>
    </source>
</evidence>
<dbReference type="InterPro" id="IPR012951">
    <property type="entry name" value="BBE"/>
</dbReference>
<dbReference type="Pfam" id="PF08031">
    <property type="entry name" value="BBE"/>
    <property type="match status" value="1"/>
</dbReference>
<reference evidence="9 10" key="1">
    <citation type="submission" date="2019-07" db="EMBL/GenBank/DDBJ databases">
        <title>Cryptosporangium phraense sp. nov., isolated from plant litter.</title>
        <authorList>
            <person name="Suriyachadkun C."/>
        </authorList>
    </citation>
    <scope>NUCLEOTIDE SEQUENCE [LARGE SCALE GENOMIC DNA]</scope>
    <source>
        <strain evidence="9 10">A-T 5661</strain>
    </source>
</reference>
<proteinExistence type="inferred from homology"/>
<dbReference type="InterPro" id="IPR016167">
    <property type="entry name" value="FAD-bd_PCMH_sub1"/>
</dbReference>
<dbReference type="Gene3D" id="3.30.465.10">
    <property type="match status" value="1"/>
</dbReference>
<dbReference type="Gene3D" id="3.40.462.20">
    <property type="match status" value="1"/>
</dbReference>
<evidence type="ECO:0000256" key="3">
    <source>
        <dbReference type="ARBA" id="ARBA00022630"/>
    </source>
</evidence>
<keyword evidence="4" id="KW-0274">FAD</keyword>
<dbReference type="Proteomes" id="UP000317982">
    <property type="component" value="Unassembled WGS sequence"/>
</dbReference>
<evidence type="ECO:0000256" key="6">
    <source>
        <dbReference type="SAM" id="MobiDB-lite"/>
    </source>
</evidence>
<evidence type="ECO:0000259" key="8">
    <source>
        <dbReference type="PROSITE" id="PS51387"/>
    </source>
</evidence>
<dbReference type="RefSeq" id="WP_142709213.1">
    <property type="nucleotide sequence ID" value="NZ_VIRS01000042.1"/>
</dbReference>
<dbReference type="InterPro" id="IPR050416">
    <property type="entry name" value="FAD-linked_Oxidoreductase"/>
</dbReference>
<protein>
    <submittedName>
        <fullName evidence="9">FAD-dependent oxidoreductase</fullName>
    </submittedName>
</protein>
<dbReference type="PROSITE" id="PS51387">
    <property type="entry name" value="FAD_PCMH"/>
    <property type="match status" value="1"/>
</dbReference>
<evidence type="ECO:0000256" key="2">
    <source>
        <dbReference type="ARBA" id="ARBA00005466"/>
    </source>
</evidence>
<feature type="compositionally biased region" description="Low complexity" evidence="6">
    <location>
        <begin position="30"/>
        <end position="45"/>
    </location>
</feature>
<dbReference type="InterPro" id="IPR036318">
    <property type="entry name" value="FAD-bd_PCMH-like_sf"/>
</dbReference>
<dbReference type="PROSITE" id="PS51318">
    <property type="entry name" value="TAT"/>
    <property type="match status" value="1"/>
</dbReference>
<dbReference type="InterPro" id="IPR006094">
    <property type="entry name" value="Oxid_FAD_bind_N"/>
</dbReference>
<comment type="caution">
    <text evidence="9">The sequence shown here is derived from an EMBL/GenBank/DDBJ whole genome shotgun (WGS) entry which is preliminary data.</text>
</comment>
<dbReference type="OrthoDB" id="9775082at2"/>
<feature type="domain" description="FAD-binding PCMH-type" evidence="8">
    <location>
        <begin position="85"/>
        <end position="255"/>
    </location>
</feature>
<dbReference type="PROSITE" id="PS00862">
    <property type="entry name" value="OX2_COVAL_FAD"/>
    <property type="match status" value="1"/>
</dbReference>
<organism evidence="9 10">
    <name type="scientific">Cryptosporangium phraense</name>
    <dbReference type="NCBI Taxonomy" id="2593070"/>
    <lineage>
        <taxon>Bacteria</taxon>
        <taxon>Bacillati</taxon>
        <taxon>Actinomycetota</taxon>
        <taxon>Actinomycetes</taxon>
        <taxon>Cryptosporangiales</taxon>
        <taxon>Cryptosporangiaceae</taxon>
        <taxon>Cryptosporangium</taxon>
    </lineage>
</organism>
<accession>A0A545AGB7</accession>
<keyword evidence="5" id="KW-0560">Oxidoreductase</keyword>
<keyword evidence="3" id="KW-0285">Flavoprotein</keyword>
<dbReference type="InterPro" id="IPR016169">
    <property type="entry name" value="FAD-bd_PCMH_sub2"/>
</dbReference>
<comment type="similarity">
    <text evidence="2">Belongs to the oxygen-dependent FAD-linked oxidoreductase family.</text>
</comment>
<dbReference type="EMBL" id="VIRS01000042">
    <property type="protein sequence ID" value="TQS40369.1"/>
    <property type="molecule type" value="Genomic_DNA"/>
</dbReference>
<dbReference type="SUPFAM" id="SSF56176">
    <property type="entry name" value="FAD-binding/transporter-associated domain-like"/>
    <property type="match status" value="1"/>
</dbReference>
<evidence type="ECO:0000313" key="9">
    <source>
        <dbReference type="EMBL" id="TQS40369.1"/>
    </source>
</evidence>
<feature type="chain" id="PRO_5021865776" evidence="7">
    <location>
        <begin position="31"/>
        <end position="503"/>
    </location>
</feature>
<keyword evidence="7" id="KW-0732">Signal</keyword>